<dbReference type="PANTHER" id="PTHR41773:SF1">
    <property type="entry name" value="RELA_SPOT DOMAIN-CONTAINING PROTEIN"/>
    <property type="match status" value="1"/>
</dbReference>
<dbReference type="Proteomes" id="UP001198962">
    <property type="component" value="Unassembled WGS sequence"/>
</dbReference>
<feature type="domain" description="RelA/SpoT" evidence="3">
    <location>
        <begin position="67"/>
        <end position="223"/>
    </location>
</feature>
<reference evidence="4" key="1">
    <citation type="submission" date="2021-10" db="EMBL/GenBank/DDBJ databases">
        <title>Anaerobic single-cell dispensing facilitates the cultivation of human gut bacteria.</title>
        <authorList>
            <person name="Afrizal A."/>
        </authorList>
    </citation>
    <scope>NUCLEOTIDE SEQUENCE</scope>
    <source>
        <strain evidence="4">CLA-AA-H274</strain>
    </source>
</reference>
<dbReference type="Pfam" id="PF04607">
    <property type="entry name" value="RelA_SpoT"/>
    <property type="match status" value="1"/>
</dbReference>
<dbReference type="RefSeq" id="WP_308451422.1">
    <property type="nucleotide sequence ID" value="NZ_JAJEPU010000022.1"/>
</dbReference>
<comment type="caution">
    <text evidence="4">The sequence shown here is derived from an EMBL/GenBank/DDBJ whole genome shotgun (WGS) entry which is preliminary data.</text>
</comment>
<name>A0AAE3DIF7_9FIRM</name>
<dbReference type="Gene3D" id="3.30.460.10">
    <property type="entry name" value="Beta Polymerase, domain 2"/>
    <property type="match status" value="1"/>
</dbReference>
<dbReference type="CDD" id="cd05399">
    <property type="entry name" value="NT_Rel-Spo_like"/>
    <property type="match status" value="1"/>
</dbReference>
<dbReference type="InterPro" id="IPR043519">
    <property type="entry name" value="NT_sf"/>
</dbReference>
<organism evidence="4 5">
    <name type="scientific">Brotaphodocola catenula</name>
    <dbReference type="NCBI Taxonomy" id="2885361"/>
    <lineage>
        <taxon>Bacteria</taxon>
        <taxon>Bacillati</taxon>
        <taxon>Bacillota</taxon>
        <taxon>Clostridia</taxon>
        <taxon>Lachnospirales</taxon>
        <taxon>Lachnospiraceae</taxon>
        <taxon>Brotaphodocola</taxon>
    </lineage>
</organism>
<dbReference type="GO" id="GO:0015969">
    <property type="term" value="P:guanosine tetraphosphate metabolic process"/>
    <property type="evidence" value="ECO:0007669"/>
    <property type="project" value="InterPro"/>
</dbReference>
<dbReference type="InterPro" id="IPR007685">
    <property type="entry name" value="RelA_SpoT"/>
</dbReference>
<dbReference type="EMBL" id="JAJEPU010000022">
    <property type="protein sequence ID" value="MCC2164970.1"/>
    <property type="molecule type" value="Genomic_DNA"/>
</dbReference>
<evidence type="ECO:0000313" key="4">
    <source>
        <dbReference type="EMBL" id="MCC2164970.1"/>
    </source>
</evidence>
<evidence type="ECO:0000256" key="2">
    <source>
        <dbReference type="SAM" id="MobiDB-lite"/>
    </source>
</evidence>
<accession>A0AAE3DIF7</accession>
<dbReference type="SUPFAM" id="SSF81301">
    <property type="entry name" value="Nucleotidyltransferase"/>
    <property type="match status" value="1"/>
</dbReference>
<gene>
    <name evidence="4" type="ORF">LKD32_08765</name>
</gene>
<keyword evidence="5" id="KW-1185">Reference proteome</keyword>
<feature type="region of interest" description="Disordered" evidence="2">
    <location>
        <begin position="258"/>
        <end position="294"/>
    </location>
</feature>
<protein>
    <submittedName>
        <fullName evidence="4">GTP pyrophosphokinase</fullName>
    </submittedName>
</protein>
<evidence type="ECO:0000313" key="5">
    <source>
        <dbReference type="Proteomes" id="UP001198962"/>
    </source>
</evidence>
<dbReference type="PANTHER" id="PTHR41773">
    <property type="entry name" value="GTP PYROPHOSPHATASE-RELATED"/>
    <property type="match status" value="1"/>
</dbReference>
<dbReference type="SMART" id="SM00954">
    <property type="entry name" value="RelA_SpoT"/>
    <property type="match status" value="1"/>
</dbReference>
<dbReference type="AlphaFoldDB" id="A0AAE3DIF7"/>
<evidence type="ECO:0000256" key="1">
    <source>
        <dbReference type="ARBA" id="ARBA00004976"/>
    </source>
</evidence>
<evidence type="ECO:0000259" key="3">
    <source>
        <dbReference type="SMART" id="SM00954"/>
    </source>
</evidence>
<comment type="pathway">
    <text evidence="1">Purine metabolism; ppGpp biosynthesis; ppGpp from GTP: step 1/2.</text>
</comment>
<proteinExistence type="predicted"/>
<sequence length="294" mass="35714">MIKKKKFLKEYHIEKEELKRTGMKWDELNAIYDHYCQLEGQLKRIGKDFVNDYLYDIERAGIHSYRYRTKQPGHLIEKIIRKKQMTPDPYQYIDRTNYWKYMTDLIGIRVFFLYREDWIRFHNYITSVFENNPECYIEDRLMDFDENPDHCYIAERPKVYRRTGDTRIYDKRLIDIKSDGIYRSLHYIIKYKGYYVEIQGRTLFEEGWSEIDHDIVYPYFQDDEMLTDFSTLLNRLAGMADEMSSYFRRIKDMKMESAEKAEKAEKVEKSENLSKADKATGKASKKEKEDQKTE</sequence>